<reference evidence="1" key="1">
    <citation type="submission" date="2020-05" db="EMBL/GenBank/DDBJ databases">
        <authorList>
            <person name="Chiriac C."/>
            <person name="Salcher M."/>
            <person name="Ghai R."/>
            <person name="Kavagutti S V."/>
        </authorList>
    </citation>
    <scope>NUCLEOTIDE SEQUENCE</scope>
</reference>
<accession>A0A6J7WQP5</accession>
<protein>
    <submittedName>
        <fullName evidence="1">Uncharacterized protein</fullName>
    </submittedName>
</protein>
<gene>
    <name evidence="1" type="ORF">UFOVP239_49</name>
</gene>
<proteinExistence type="predicted"/>
<sequence>MSLLTKEEIKEVFINSHLEENYNFLEEDLIKLANAFTLKVAPKIAQAERAECIEFVRSLNGLVADSLEAKRGKL</sequence>
<name>A0A6J7WQP5_9CAUD</name>
<dbReference type="EMBL" id="LR798278">
    <property type="protein sequence ID" value="CAB5220090.1"/>
    <property type="molecule type" value="Genomic_DNA"/>
</dbReference>
<evidence type="ECO:0000313" key="1">
    <source>
        <dbReference type="EMBL" id="CAB5220090.1"/>
    </source>
</evidence>
<organism evidence="1">
    <name type="scientific">uncultured Caudovirales phage</name>
    <dbReference type="NCBI Taxonomy" id="2100421"/>
    <lineage>
        <taxon>Viruses</taxon>
        <taxon>Duplodnaviria</taxon>
        <taxon>Heunggongvirae</taxon>
        <taxon>Uroviricota</taxon>
        <taxon>Caudoviricetes</taxon>
        <taxon>Peduoviridae</taxon>
        <taxon>Maltschvirus</taxon>
        <taxon>Maltschvirus maltsch</taxon>
    </lineage>
</organism>